<keyword evidence="5" id="KW-0862">Zinc</keyword>
<evidence type="ECO:0000256" key="5">
    <source>
        <dbReference type="ARBA" id="ARBA00022833"/>
    </source>
</evidence>
<dbReference type="PRINTS" id="PR01270">
    <property type="entry name" value="HDASUPER"/>
</dbReference>
<gene>
    <name evidence="7" type="ORF">METZ01_LOCUS297472</name>
</gene>
<dbReference type="SUPFAM" id="SSF52768">
    <property type="entry name" value="Arginase/deacetylase"/>
    <property type="match status" value="1"/>
</dbReference>
<keyword evidence="4" id="KW-0378">Hydrolase</keyword>
<comment type="cofactor">
    <cofactor evidence="1">
        <name>Zn(2+)</name>
        <dbReference type="ChEBI" id="CHEBI:29105"/>
    </cofactor>
</comment>
<feature type="non-terminal residue" evidence="7">
    <location>
        <position position="243"/>
    </location>
</feature>
<dbReference type="PANTHER" id="PTHR10625:SF17">
    <property type="entry name" value="HISTONE DEACETYLASE 8"/>
    <property type="match status" value="1"/>
</dbReference>
<dbReference type="GO" id="GO:0040029">
    <property type="term" value="P:epigenetic regulation of gene expression"/>
    <property type="evidence" value="ECO:0007669"/>
    <property type="project" value="TreeGrafter"/>
</dbReference>
<feature type="non-terminal residue" evidence="7">
    <location>
        <position position="1"/>
    </location>
</feature>
<accession>A0A382M7N6</accession>
<dbReference type="AlphaFoldDB" id="A0A382M7N6"/>
<dbReference type="InterPro" id="IPR037138">
    <property type="entry name" value="His_deacetylse_dom_sf"/>
</dbReference>
<dbReference type="InterPro" id="IPR023801">
    <property type="entry name" value="His_deacetylse_dom"/>
</dbReference>
<evidence type="ECO:0000256" key="2">
    <source>
        <dbReference type="ARBA" id="ARBA00005947"/>
    </source>
</evidence>
<comment type="similarity">
    <text evidence="2">Belongs to the histone deacetylase family.</text>
</comment>
<organism evidence="7">
    <name type="scientific">marine metagenome</name>
    <dbReference type="NCBI Taxonomy" id="408172"/>
    <lineage>
        <taxon>unclassified sequences</taxon>
        <taxon>metagenomes</taxon>
        <taxon>ecological metagenomes</taxon>
    </lineage>
</organism>
<dbReference type="Gene3D" id="3.40.800.20">
    <property type="entry name" value="Histone deacetylase domain"/>
    <property type="match status" value="1"/>
</dbReference>
<dbReference type="Pfam" id="PF00850">
    <property type="entry name" value="Hist_deacetyl"/>
    <property type="match status" value="1"/>
</dbReference>
<dbReference type="InterPro" id="IPR023696">
    <property type="entry name" value="Ureohydrolase_dom_sf"/>
</dbReference>
<dbReference type="InterPro" id="IPR000286">
    <property type="entry name" value="HDACs"/>
</dbReference>
<evidence type="ECO:0000313" key="7">
    <source>
        <dbReference type="EMBL" id="SVC44618.1"/>
    </source>
</evidence>
<reference evidence="7" key="1">
    <citation type="submission" date="2018-05" db="EMBL/GenBank/DDBJ databases">
        <authorList>
            <person name="Lanie J.A."/>
            <person name="Ng W.-L."/>
            <person name="Kazmierczak K.M."/>
            <person name="Andrzejewski T.M."/>
            <person name="Davidsen T.M."/>
            <person name="Wayne K.J."/>
            <person name="Tettelin H."/>
            <person name="Glass J.I."/>
            <person name="Rusch D."/>
            <person name="Podicherti R."/>
            <person name="Tsui H.-C.T."/>
            <person name="Winkler M.E."/>
        </authorList>
    </citation>
    <scope>NUCLEOTIDE SEQUENCE</scope>
</reference>
<proteinExistence type="inferred from homology"/>
<feature type="domain" description="Histone deacetylase" evidence="6">
    <location>
        <begin position="28"/>
        <end position="243"/>
    </location>
</feature>
<dbReference type="PANTHER" id="PTHR10625">
    <property type="entry name" value="HISTONE DEACETYLASE HDAC1-RELATED"/>
    <property type="match status" value="1"/>
</dbReference>
<evidence type="ECO:0000256" key="4">
    <source>
        <dbReference type="ARBA" id="ARBA00022801"/>
    </source>
</evidence>
<dbReference type="EMBL" id="UINC01091670">
    <property type="protein sequence ID" value="SVC44618.1"/>
    <property type="molecule type" value="Genomic_DNA"/>
</dbReference>
<evidence type="ECO:0000256" key="3">
    <source>
        <dbReference type="ARBA" id="ARBA00022723"/>
    </source>
</evidence>
<dbReference type="GO" id="GO:0004407">
    <property type="term" value="F:histone deacetylase activity"/>
    <property type="evidence" value="ECO:0007669"/>
    <property type="project" value="TreeGrafter"/>
</dbReference>
<protein>
    <recommendedName>
        <fullName evidence="6">Histone deacetylase domain-containing protein</fullName>
    </recommendedName>
</protein>
<evidence type="ECO:0000259" key="6">
    <source>
        <dbReference type="Pfam" id="PF00850"/>
    </source>
</evidence>
<keyword evidence="3" id="KW-0479">Metal-binding</keyword>
<name>A0A382M7N6_9ZZZZ</name>
<dbReference type="GO" id="GO:0046872">
    <property type="term" value="F:metal ion binding"/>
    <property type="evidence" value="ECO:0007669"/>
    <property type="project" value="UniProtKB-KW"/>
</dbReference>
<sequence>MKTVYTKKHILRNSKTELFGGELVKPFERPERMEYILNEIKIRKLGPILDPVNCDVDIIYKTHDKKYVDFLNNAWKEWVALGLKGEAIPTVYPSRSMNSDVIPTFIEGKLGYYCLANETSISEGTVEAAYESVKVALTAADMLDEEKSVFALCRPPGHHASKDQYGGYCFFNNVAIAAEKLIEKGAKRIFILDIDFHHGNGTQAIFYDCSDVFFVSLHGDPKDAFPHFLGHADEKGSGEGVGY</sequence>
<dbReference type="GO" id="GO:0016787">
    <property type="term" value="F:hydrolase activity"/>
    <property type="evidence" value="ECO:0007669"/>
    <property type="project" value="UniProtKB-KW"/>
</dbReference>
<evidence type="ECO:0000256" key="1">
    <source>
        <dbReference type="ARBA" id="ARBA00001947"/>
    </source>
</evidence>